<dbReference type="RefSeq" id="XP_067715850.1">
    <property type="nucleotide sequence ID" value="XM_067859749.1"/>
</dbReference>
<dbReference type="EMBL" id="BPLF01000002">
    <property type="protein sequence ID" value="GIX63781.1"/>
    <property type="molecule type" value="Genomic_DNA"/>
</dbReference>
<organism evidence="2 3">
    <name type="scientific">Babesia caballi</name>
    <dbReference type="NCBI Taxonomy" id="5871"/>
    <lineage>
        <taxon>Eukaryota</taxon>
        <taxon>Sar</taxon>
        <taxon>Alveolata</taxon>
        <taxon>Apicomplexa</taxon>
        <taxon>Aconoidasida</taxon>
        <taxon>Piroplasmida</taxon>
        <taxon>Babesiidae</taxon>
        <taxon>Babesia</taxon>
    </lineage>
</organism>
<comment type="caution">
    <text evidence="2">The sequence shown here is derived from an EMBL/GenBank/DDBJ whole genome shotgun (WGS) entry which is preliminary data.</text>
</comment>
<keyword evidence="2" id="KW-0808">Transferase</keyword>
<name>A0AAV4LUD8_BABCB</name>
<sequence length="134" mass="13886">MRAALGQGLTEDAAAAAHVENAQPPKRRFEMNLRSLLCVSEESICEATSGFGVSFSRFGGGSGVEEAVRLGNEGDTHVVVVVQDGHRAVNVPPSLAEGAKVPGRGEGPSRSPCLHAARQSGEGRSSTAEHPKKA</sequence>
<dbReference type="GO" id="GO:0016779">
    <property type="term" value="F:nucleotidyltransferase activity"/>
    <property type="evidence" value="ECO:0007669"/>
    <property type="project" value="UniProtKB-KW"/>
</dbReference>
<evidence type="ECO:0000313" key="3">
    <source>
        <dbReference type="Proteomes" id="UP001497744"/>
    </source>
</evidence>
<accession>A0AAV4LUD8</accession>
<gene>
    <name evidence="2" type="ORF">BcabD6B2_32160</name>
</gene>
<feature type="region of interest" description="Disordered" evidence="1">
    <location>
        <begin position="91"/>
        <end position="134"/>
    </location>
</feature>
<keyword evidence="3" id="KW-1185">Reference proteome</keyword>
<dbReference type="Proteomes" id="UP001497744">
    <property type="component" value="Unassembled WGS sequence"/>
</dbReference>
<evidence type="ECO:0000313" key="2">
    <source>
        <dbReference type="EMBL" id="GIX63781.1"/>
    </source>
</evidence>
<dbReference type="AlphaFoldDB" id="A0AAV4LUD8"/>
<evidence type="ECO:0000256" key="1">
    <source>
        <dbReference type="SAM" id="MobiDB-lite"/>
    </source>
</evidence>
<reference evidence="2 3" key="1">
    <citation type="submission" date="2021-06" db="EMBL/GenBank/DDBJ databases">
        <title>Genome sequence of Babesia caballi.</title>
        <authorList>
            <person name="Yamagishi J."/>
            <person name="Kidaka T."/>
            <person name="Ochi A."/>
        </authorList>
    </citation>
    <scope>NUCLEOTIDE SEQUENCE [LARGE SCALE GENOMIC DNA]</scope>
    <source>
        <strain evidence="2">USDA-D6B2</strain>
    </source>
</reference>
<protein>
    <submittedName>
        <fullName evidence="2">2-C-methyl-D-erythritol 4-phosphate cytidylyltransferase</fullName>
    </submittedName>
</protein>
<keyword evidence="2" id="KW-0548">Nucleotidyltransferase</keyword>
<dbReference type="GeneID" id="94195262"/>
<proteinExistence type="predicted"/>